<dbReference type="SUPFAM" id="SSF52540">
    <property type="entry name" value="P-loop containing nucleoside triphosphate hydrolases"/>
    <property type="match status" value="1"/>
</dbReference>
<evidence type="ECO:0000256" key="5">
    <source>
        <dbReference type="ARBA" id="ARBA00022741"/>
    </source>
</evidence>
<dbReference type="InterPro" id="IPR011527">
    <property type="entry name" value="ABC1_TM_dom"/>
</dbReference>
<feature type="transmembrane region" description="Helical" evidence="9">
    <location>
        <begin position="268"/>
        <end position="289"/>
    </location>
</feature>
<dbReference type="PANTHER" id="PTHR24221:SF654">
    <property type="entry name" value="ATP-BINDING CASSETTE SUB-FAMILY B MEMBER 6"/>
    <property type="match status" value="1"/>
</dbReference>
<organism evidence="12 13">
    <name type="scientific">Phytopseudomonas flavescens</name>
    <dbReference type="NCBI Taxonomy" id="29435"/>
    <lineage>
        <taxon>Bacteria</taxon>
        <taxon>Pseudomonadati</taxon>
        <taxon>Pseudomonadota</taxon>
        <taxon>Gammaproteobacteria</taxon>
        <taxon>Pseudomonadales</taxon>
        <taxon>Pseudomonadaceae</taxon>
        <taxon>Phytopseudomonas</taxon>
    </lineage>
</organism>
<feature type="transmembrane region" description="Helical" evidence="9">
    <location>
        <begin position="20"/>
        <end position="40"/>
    </location>
</feature>
<dbReference type="RefSeq" id="WP_179537973.1">
    <property type="nucleotide sequence ID" value="NZ_JACBYV010000001.1"/>
</dbReference>
<dbReference type="InterPro" id="IPR027417">
    <property type="entry name" value="P-loop_NTPase"/>
</dbReference>
<dbReference type="FunFam" id="3.40.50.300:FF:000221">
    <property type="entry name" value="Multidrug ABC transporter ATP-binding protein"/>
    <property type="match status" value="1"/>
</dbReference>
<dbReference type="InterPro" id="IPR003439">
    <property type="entry name" value="ABC_transporter-like_ATP-bd"/>
</dbReference>
<feature type="transmembrane region" description="Helical" evidence="9">
    <location>
        <begin position="52"/>
        <end position="69"/>
    </location>
</feature>
<dbReference type="SMART" id="SM00382">
    <property type="entry name" value="AAA"/>
    <property type="match status" value="1"/>
</dbReference>
<protein>
    <submittedName>
        <fullName evidence="12">ATP-binding cassette subfamily B protein</fullName>
    </submittedName>
</protein>
<evidence type="ECO:0000256" key="8">
    <source>
        <dbReference type="ARBA" id="ARBA00023136"/>
    </source>
</evidence>
<keyword evidence="3" id="KW-1003">Cell membrane</keyword>
<evidence type="ECO:0000256" key="7">
    <source>
        <dbReference type="ARBA" id="ARBA00022989"/>
    </source>
</evidence>
<feature type="domain" description="ABC transmembrane type-1" evidence="11">
    <location>
        <begin position="20"/>
        <end position="304"/>
    </location>
</feature>
<dbReference type="AlphaFoldDB" id="A0A7Y9XLU8"/>
<dbReference type="InterPro" id="IPR017871">
    <property type="entry name" value="ABC_transporter-like_CS"/>
</dbReference>
<feature type="domain" description="ABC transporter" evidence="10">
    <location>
        <begin position="335"/>
        <end position="570"/>
    </location>
</feature>
<feature type="transmembrane region" description="Helical" evidence="9">
    <location>
        <begin position="157"/>
        <end position="174"/>
    </location>
</feature>
<dbReference type="Gene3D" id="3.40.50.300">
    <property type="entry name" value="P-loop containing nucleotide triphosphate hydrolases"/>
    <property type="match status" value="1"/>
</dbReference>
<dbReference type="GO" id="GO:0140359">
    <property type="term" value="F:ABC-type transporter activity"/>
    <property type="evidence" value="ECO:0007669"/>
    <property type="project" value="InterPro"/>
</dbReference>
<dbReference type="GO" id="GO:0005524">
    <property type="term" value="F:ATP binding"/>
    <property type="evidence" value="ECO:0007669"/>
    <property type="project" value="UniProtKB-KW"/>
</dbReference>
<dbReference type="InterPro" id="IPR039421">
    <property type="entry name" value="Type_1_exporter"/>
</dbReference>
<keyword evidence="4 9" id="KW-0812">Transmembrane</keyword>
<evidence type="ECO:0000256" key="3">
    <source>
        <dbReference type="ARBA" id="ARBA00022475"/>
    </source>
</evidence>
<dbReference type="PANTHER" id="PTHR24221">
    <property type="entry name" value="ATP-BINDING CASSETTE SUB-FAMILY B"/>
    <property type="match status" value="1"/>
</dbReference>
<name>A0A7Y9XLU8_9GAMM</name>
<dbReference type="SUPFAM" id="SSF90123">
    <property type="entry name" value="ABC transporter transmembrane region"/>
    <property type="match status" value="1"/>
</dbReference>
<dbReference type="InterPro" id="IPR003593">
    <property type="entry name" value="AAA+_ATPase"/>
</dbReference>
<keyword evidence="2" id="KW-0813">Transport</keyword>
<evidence type="ECO:0000259" key="11">
    <source>
        <dbReference type="PROSITE" id="PS50929"/>
    </source>
</evidence>
<dbReference type="PROSITE" id="PS00211">
    <property type="entry name" value="ABC_TRANSPORTER_1"/>
    <property type="match status" value="1"/>
</dbReference>
<evidence type="ECO:0000259" key="10">
    <source>
        <dbReference type="PROSITE" id="PS50893"/>
    </source>
</evidence>
<dbReference type="PROSITE" id="PS50893">
    <property type="entry name" value="ABC_TRANSPORTER_2"/>
    <property type="match status" value="1"/>
</dbReference>
<evidence type="ECO:0000256" key="9">
    <source>
        <dbReference type="SAM" id="Phobius"/>
    </source>
</evidence>
<feature type="transmembrane region" description="Helical" evidence="9">
    <location>
        <begin position="130"/>
        <end position="151"/>
    </location>
</feature>
<dbReference type="GO" id="GO:0034040">
    <property type="term" value="F:ATPase-coupled lipid transmembrane transporter activity"/>
    <property type="evidence" value="ECO:0007669"/>
    <property type="project" value="TreeGrafter"/>
</dbReference>
<dbReference type="GO" id="GO:0016887">
    <property type="term" value="F:ATP hydrolysis activity"/>
    <property type="evidence" value="ECO:0007669"/>
    <property type="project" value="InterPro"/>
</dbReference>
<evidence type="ECO:0000256" key="6">
    <source>
        <dbReference type="ARBA" id="ARBA00022840"/>
    </source>
</evidence>
<dbReference type="Pfam" id="PF00664">
    <property type="entry name" value="ABC_membrane"/>
    <property type="match status" value="1"/>
</dbReference>
<dbReference type="InterPro" id="IPR036640">
    <property type="entry name" value="ABC1_TM_sf"/>
</dbReference>
<evidence type="ECO:0000313" key="13">
    <source>
        <dbReference type="Proteomes" id="UP000578688"/>
    </source>
</evidence>
<keyword evidence="8 9" id="KW-0472">Membrane</keyword>
<evidence type="ECO:0000256" key="2">
    <source>
        <dbReference type="ARBA" id="ARBA00022448"/>
    </source>
</evidence>
<evidence type="ECO:0000313" key="12">
    <source>
        <dbReference type="EMBL" id="NYH72377.1"/>
    </source>
</evidence>
<keyword evidence="13" id="KW-1185">Reference proteome</keyword>
<gene>
    <name evidence="12" type="ORF">FHR27_000987</name>
</gene>
<evidence type="ECO:0000256" key="1">
    <source>
        <dbReference type="ARBA" id="ARBA00004651"/>
    </source>
</evidence>
<comment type="caution">
    <text evidence="12">The sequence shown here is derived from an EMBL/GenBank/DDBJ whole genome shotgun (WGS) entry which is preliminary data.</text>
</comment>
<feature type="transmembrane region" description="Helical" evidence="9">
    <location>
        <begin position="240"/>
        <end position="262"/>
    </location>
</feature>
<keyword evidence="7 9" id="KW-1133">Transmembrane helix</keyword>
<dbReference type="PROSITE" id="PS50929">
    <property type="entry name" value="ABC_TM1F"/>
    <property type="match status" value="1"/>
</dbReference>
<evidence type="ECO:0000256" key="4">
    <source>
        <dbReference type="ARBA" id="ARBA00022692"/>
    </source>
</evidence>
<keyword evidence="5" id="KW-0547">Nucleotide-binding</keyword>
<dbReference type="Gene3D" id="1.20.1560.10">
    <property type="entry name" value="ABC transporter type 1, transmembrane domain"/>
    <property type="match status" value="1"/>
</dbReference>
<keyword evidence="6 12" id="KW-0067">ATP-binding</keyword>
<comment type="subcellular location">
    <subcellularLocation>
        <location evidence="1">Cell membrane</location>
        <topology evidence="1">Multi-pass membrane protein</topology>
    </subcellularLocation>
</comment>
<proteinExistence type="predicted"/>
<accession>A0A7Y9XLU8</accession>
<sequence>MLKTFIQLLGEDAPVLRRYILMTLIYGLLYGLTIVTLVPIVTRLLGGDTQGAGQWLVALMVGVVVCWALRRVVEKAGIRVGIAVLQRGRHRLGDHVARLPVGWFTAQNTARLSHVATQGMMEIAQLPAHVFTPLLTGVITPLVMLVALFALYWQMGLIALATLPVLLAVFVLTARMGQRADQDFQHNAALTSQRMVEFAQAQSVLRAFNGDAGGSQFLEQAIARQQQSAKRLIHVSAMSVVINAWAVQVGFAALLVAATLWLGDLLSAGLQLSSVIAVMVALLLVSRFVDPLLDVAGYSEVLRGASGQLGDVSEIFAVRPLPESEVHQPPVDASVELRNVSFRYAEGQADVLRNVSLRIEPGSMTALVGASGSGKTTLVRLIARFFDVTQGSVNVGGVDVRDISSARLAGQISQIFQETYLFQGSIADNIRIGKPSATDEQVLEAARQAGVVEIIERLPQGLDTPVGEGGARLSGGERQRISIARALIKDAPILLVDEATAALDAENQAAIAEALARLRGERTLIVIAHQLSTVAMADQILVLDNGQVSEQGSHAQLIAKPGLYAHFLAQRRAAKGWQIAAASGCEDDS</sequence>
<dbReference type="Proteomes" id="UP000578688">
    <property type="component" value="Unassembled WGS sequence"/>
</dbReference>
<dbReference type="GO" id="GO:0005886">
    <property type="term" value="C:plasma membrane"/>
    <property type="evidence" value="ECO:0007669"/>
    <property type="project" value="UniProtKB-SubCell"/>
</dbReference>
<dbReference type="Pfam" id="PF00005">
    <property type="entry name" value="ABC_tran"/>
    <property type="match status" value="1"/>
</dbReference>
<reference evidence="12 13" key="1">
    <citation type="submission" date="2020-07" db="EMBL/GenBank/DDBJ databases">
        <title>Genomic analyses of the natural microbiome of Caenorhabditis elegans.</title>
        <authorList>
            <person name="Samuel B."/>
        </authorList>
    </citation>
    <scope>NUCLEOTIDE SEQUENCE [LARGE SCALE GENOMIC DNA]</scope>
    <source>
        <strain evidence="12 13">BIGb0408</strain>
    </source>
</reference>
<dbReference type="EMBL" id="JACBYV010000001">
    <property type="protein sequence ID" value="NYH72377.1"/>
    <property type="molecule type" value="Genomic_DNA"/>
</dbReference>